<gene>
    <name evidence="9" type="ORF">HMPREF9447_05322</name>
</gene>
<keyword evidence="3 6" id="KW-0732">Signal</keyword>
<evidence type="ECO:0000256" key="6">
    <source>
        <dbReference type="SAM" id="SignalP"/>
    </source>
</evidence>
<keyword evidence="5" id="KW-0998">Cell outer membrane</keyword>
<evidence type="ECO:0000256" key="1">
    <source>
        <dbReference type="ARBA" id="ARBA00004442"/>
    </source>
</evidence>
<feature type="domain" description="SusD-like N-terminal" evidence="8">
    <location>
        <begin position="86"/>
        <end position="218"/>
    </location>
</feature>
<evidence type="ECO:0000259" key="8">
    <source>
        <dbReference type="Pfam" id="PF14322"/>
    </source>
</evidence>
<feature type="chain" id="PRO_5003928913" description="RagB/SusD domain-containing protein" evidence="6">
    <location>
        <begin position="21"/>
        <end position="638"/>
    </location>
</feature>
<organism evidence="9 10">
    <name type="scientific">Bacteroides oleiciplenus YIT 12058</name>
    <dbReference type="NCBI Taxonomy" id="742727"/>
    <lineage>
        <taxon>Bacteria</taxon>
        <taxon>Pseudomonadati</taxon>
        <taxon>Bacteroidota</taxon>
        <taxon>Bacteroidia</taxon>
        <taxon>Bacteroidales</taxon>
        <taxon>Bacteroidaceae</taxon>
        <taxon>Bacteroides</taxon>
    </lineage>
</organism>
<comment type="caution">
    <text evidence="9">The sequence shown here is derived from an EMBL/GenBank/DDBJ whole genome shotgun (WGS) entry which is preliminary data.</text>
</comment>
<feature type="signal peptide" evidence="6">
    <location>
        <begin position="1"/>
        <end position="20"/>
    </location>
</feature>
<evidence type="ECO:0000256" key="5">
    <source>
        <dbReference type="ARBA" id="ARBA00023237"/>
    </source>
</evidence>
<keyword evidence="4" id="KW-0472">Membrane</keyword>
<dbReference type="PROSITE" id="PS51257">
    <property type="entry name" value="PROKAR_LIPOPROTEIN"/>
    <property type="match status" value="1"/>
</dbReference>
<evidence type="ECO:0000313" key="10">
    <source>
        <dbReference type="Proteomes" id="UP000009872"/>
    </source>
</evidence>
<feature type="domain" description="RagB/SusD" evidence="7">
    <location>
        <begin position="324"/>
        <end position="638"/>
    </location>
</feature>
<dbReference type="RefSeq" id="WP_009132684.1">
    <property type="nucleotide sequence ID" value="NZ_JH992947.1"/>
</dbReference>
<dbReference type="InterPro" id="IPR033985">
    <property type="entry name" value="SusD-like_N"/>
</dbReference>
<dbReference type="Pfam" id="PF07980">
    <property type="entry name" value="SusD_RagB"/>
    <property type="match status" value="1"/>
</dbReference>
<comment type="subcellular location">
    <subcellularLocation>
        <location evidence="1">Cell outer membrane</location>
    </subcellularLocation>
</comment>
<proteinExistence type="inferred from homology"/>
<reference evidence="9 10" key="1">
    <citation type="submission" date="2012-09" db="EMBL/GenBank/DDBJ databases">
        <title>The Genome Sequence of Bacteroides oleiciplenus YIT 12058.</title>
        <authorList>
            <consortium name="The Broad Institute Genome Sequencing Platform"/>
            <person name="Earl A."/>
            <person name="Ward D."/>
            <person name="Feldgarden M."/>
            <person name="Gevers D."/>
            <person name="Morotomi M."/>
            <person name="Walker B."/>
            <person name="Young S.K."/>
            <person name="Zeng Q."/>
            <person name="Gargeya S."/>
            <person name="Fitzgerald M."/>
            <person name="Haas B."/>
            <person name="Abouelleil A."/>
            <person name="Alvarado L."/>
            <person name="Arachchi H.M."/>
            <person name="Berlin A.M."/>
            <person name="Chapman S.B."/>
            <person name="Goldberg J."/>
            <person name="Griggs A."/>
            <person name="Gujja S."/>
            <person name="Hansen M."/>
            <person name="Howarth C."/>
            <person name="Imamovic A."/>
            <person name="Larimer J."/>
            <person name="McCowen C."/>
            <person name="Montmayeur A."/>
            <person name="Murphy C."/>
            <person name="Neiman D."/>
            <person name="Pearson M."/>
            <person name="Priest M."/>
            <person name="Roberts A."/>
            <person name="Saif S."/>
            <person name="Shea T."/>
            <person name="Sisk P."/>
            <person name="Sykes S."/>
            <person name="Wortman J."/>
            <person name="Nusbaum C."/>
            <person name="Birren B."/>
        </authorList>
    </citation>
    <scope>NUCLEOTIDE SEQUENCE [LARGE SCALE GENOMIC DNA]</scope>
    <source>
        <strain evidence="9 10">YIT 12058</strain>
    </source>
</reference>
<dbReference type="SUPFAM" id="SSF48452">
    <property type="entry name" value="TPR-like"/>
    <property type="match status" value="1"/>
</dbReference>
<dbReference type="HOGENOM" id="CLU_015553_0_0_10"/>
<comment type="similarity">
    <text evidence="2">Belongs to the SusD family.</text>
</comment>
<name>K9DRG5_9BACE</name>
<dbReference type="PATRIC" id="fig|742727.4.peg.5440"/>
<accession>K9DRG5</accession>
<evidence type="ECO:0008006" key="11">
    <source>
        <dbReference type="Google" id="ProtNLM"/>
    </source>
</evidence>
<evidence type="ECO:0000256" key="2">
    <source>
        <dbReference type="ARBA" id="ARBA00006275"/>
    </source>
</evidence>
<dbReference type="eggNOG" id="COG0614">
    <property type="taxonomic scope" value="Bacteria"/>
</dbReference>
<sequence length="638" mass="72696">MKALRYLWCLALTFTMSACLDLNLPPLNVIQDTDVFGSQNGIYSYLARIYSGMPMEDFRYSPERGFFNGYTMTGMSVMDGEAICANQSKGAQSENTKYWRDAYASLRDINYFLETLPKYASNFHDSDVNTWKGEMLFNRAFIYFAMVKRYGGIPLVNEVLKYPGQSIDELKLPRSSEDAVYQQVKKDLDDAYSLLPETNELGRATKYAAAALKSRAMLFAGSIARYNQITLVDEKSGERLCGISAEKATEYFKEAYDAAKLLEGHFSLYKDDWKADDKEAQYQNFVNMFFNDRSSENILIRQYLYPSSVHGYDCFAIPRQYMVGGYSSAIGPTLDFVEMFDGFPKDENGRIKTMENGKYVLYDNLTDFFRNAEPRLRATVILPGEQFKGEAVEIWRGIYIGSVEGGISPLIPEGTLSKYESSECKDLIVTSASGSGQVPYQLSNGQLMNPAGRSGCFHNDNASAISGFSVRKYLDPKLEASLVVLNRSVQSWIELRYGEVLLNRAEAAMELAEAGGGANYKEDAYACINEIRERAGATLLEDVSEITIEVVRVERRKELGFENKLWWDLKRWRTLDKEQNNRIYRILMPFYADKANKWFFDARYDEKMIRYTADSRWYYLDIPGDIVNSDGIPQNPGY</sequence>
<protein>
    <recommendedName>
        <fullName evidence="11">RagB/SusD domain-containing protein</fullName>
    </recommendedName>
</protein>
<dbReference type="AlphaFoldDB" id="K9DRG5"/>
<keyword evidence="10" id="KW-1185">Reference proteome</keyword>
<dbReference type="Pfam" id="PF14322">
    <property type="entry name" value="SusD-like_3"/>
    <property type="match status" value="1"/>
</dbReference>
<evidence type="ECO:0000259" key="7">
    <source>
        <dbReference type="Pfam" id="PF07980"/>
    </source>
</evidence>
<evidence type="ECO:0000256" key="4">
    <source>
        <dbReference type="ARBA" id="ARBA00023136"/>
    </source>
</evidence>
<evidence type="ECO:0000313" key="9">
    <source>
        <dbReference type="EMBL" id="EKU87439.1"/>
    </source>
</evidence>
<dbReference type="Gene3D" id="1.25.40.390">
    <property type="match status" value="1"/>
</dbReference>
<dbReference type="Proteomes" id="UP000009872">
    <property type="component" value="Unassembled WGS sequence"/>
</dbReference>
<dbReference type="GO" id="GO:0009279">
    <property type="term" value="C:cell outer membrane"/>
    <property type="evidence" value="ECO:0007669"/>
    <property type="project" value="UniProtKB-SubCell"/>
</dbReference>
<dbReference type="InterPro" id="IPR011990">
    <property type="entry name" value="TPR-like_helical_dom_sf"/>
</dbReference>
<dbReference type="OrthoDB" id="5694214at2"/>
<dbReference type="EMBL" id="ADLF01000025">
    <property type="protein sequence ID" value="EKU87439.1"/>
    <property type="molecule type" value="Genomic_DNA"/>
</dbReference>
<dbReference type="STRING" id="742727.HMPREF9447_05322"/>
<evidence type="ECO:0000256" key="3">
    <source>
        <dbReference type="ARBA" id="ARBA00022729"/>
    </source>
</evidence>
<dbReference type="InterPro" id="IPR012944">
    <property type="entry name" value="SusD_RagB_dom"/>
</dbReference>